<evidence type="ECO:0000313" key="2">
    <source>
        <dbReference type="EMBL" id="QTN36219.1"/>
    </source>
</evidence>
<dbReference type="Proteomes" id="UP000665026">
    <property type="component" value="Chromosome"/>
</dbReference>
<organism evidence="2 3">
    <name type="scientific">Cognatishimia activa</name>
    <dbReference type="NCBI Taxonomy" id="1715691"/>
    <lineage>
        <taxon>Bacteria</taxon>
        <taxon>Pseudomonadati</taxon>
        <taxon>Pseudomonadota</taxon>
        <taxon>Alphaproteobacteria</taxon>
        <taxon>Rhodobacterales</taxon>
        <taxon>Paracoccaceae</taxon>
        <taxon>Cognatishimia</taxon>
    </lineage>
</organism>
<proteinExistence type="predicted"/>
<dbReference type="EMBL" id="CP060010">
    <property type="protein sequence ID" value="QTN36219.1"/>
    <property type="molecule type" value="Genomic_DNA"/>
</dbReference>
<gene>
    <name evidence="2" type="ORF">HZ995_01455</name>
</gene>
<keyword evidence="1" id="KW-0472">Membrane</keyword>
<reference evidence="2" key="1">
    <citation type="submission" date="2020-07" db="EMBL/GenBank/DDBJ databases">
        <title>Genome sequences of bacteria associated with the marine, planktonic diatom Thalassiosira profunda strain ECT2AJA-044.</title>
        <authorList>
            <person name="Gargas C.B."/>
            <person name="Roberts W.R."/>
            <person name="Alverson A.J."/>
        </authorList>
    </citation>
    <scope>NUCLEOTIDE SEQUENCE</scope>
    <source>
        <strain evidence="2">ECT2AJA-044</strain>
    </source>
</reference>
<dbReference type="KEGG" id="cact:HZ995_01455"/>
<dbReference type="AlphaFoldDB" id="A0A975I7Q3"/>
<dbReference type="RefSeq" id="WP_209356922.1">
    <property type="nucleotide sequence ID" value="NZ_CP060010.1"/>
</dbReference>
<name>A0A975I7Q3_9RHOB</name>
<sequence length="81" mass="8898">MTRFSDFLNSVQRVFRQVTETGFVFLGFVVLVYLLLGEQSGDFVISVIANISVLVNVITPQVLAAVGLGLALIVVVKNRRE</sequence>
<keyword evidence="1" id="KW-1133">Transmembrane helix</keyword>
<evidence type="ECO:0000256" key="1">
    <source>
        <dbReference type="SAM" id="Phobius"/>
    </source>
</evidence>
<protein>
    <submittedName>
        <fullName evidence="2">Uncharacterized protein</fullName>
    </submittedName>
</protein>
<evidence type="ECO:0000313" key="3">
    <source>
        <dbReference type="Proteomes" id="UP000665026"/>
    </source>
</evidence>
<feature type="transmembrane region" description="Helical" evidence="1">
    <location>
        <begin position="43"/>
        <end position="76"/>
    </location>
</feature>
<accession>A0A975I7Q3</accession>
<feature type="transmembrane region" description="Helical" evidence="1">
    <location>
        <begin position="21"/>
        <end position="37"/>
    </location>
</feature>
<keyword evidence="1" id="KW-0812">Transmembrane</keyword>